<name>A0ABX0MS68_9BURK</name>
<dbReference type="EMBL" id="WHJF01000066">
    <property type="protein sequence ID" value="NHZ64917.1"/>
    <property type="molecule type" value="Genomic_DNA"/>
</dbReference>
<accession>A0ABX0MS68</accession>
<evidence type="ECO:0000259" key="1">
    <source>
        <dbReference type="Pfam" id="PF00534"/>
    </source>
</evidence>
<feature type="domain" description="Glycosyl transferase family 1" evidence="1">
    <location>
        <begin position="463"/>
        <end position="576"/>
    </location>
</feature>
<dbReference type="Gene3D" id="3.40.50.2000">
    <property type="entry name" value="Glycogen Phosphorylase B"/>
    <property type="match status" value="1"/>
</dbReference>
<dbReference type="InterPro" id="IPR001296">
    <property type="entry name" value="Glyco_trans_1"/>
</dbReference>
<dbReference type="SUPFAM" id="SSF53756">
    <property type="entry name" value="UDP-Glycosyltransferase/glycogen phosphorylase"/>
    <property type="match status" value="1"/>
</dbReference>
<organism evidence="2 3">
    <name type="scientific">Massilia genomosp. 1</name>
    <dbReference type="NCBI Taxonomy" id="2609280"/>
    <lineage>
        <taxon>Bacteria</taxon>
        <taxon>Pseudomonadati</taxon>
        <taxon>Pseudomonadota</taxon>
        <taxon>Betaproteobacteria</taxon>
        <taxon>Burkholderiales</taxon>
        <taxon>Oxalobacteraceae</taxon>
        <taxon>Telluria group</taxon>
        <taxon>Massilia</taxon>
    </lineage>
</organism>
<evidence type="ECO:0000313" key="2">
    <source>
        <dbReference type="EMBL" id="NHZ64917.1"/>
    </source>
</evidence>
<comment type="caution">
    <text evidence="2">The sequence shown here is derived from an EMBL/GenBank/DDBJ whole genome shotgun (WGS) entry which is preliminary data.</text>
</comment>
<dbReference type="PANTHER" id="PTHR46656:SF3">
    <property type="entry name" value="PUTATIVE-RELATED"/>
    <property type="match status" value="1"/>
</dbReference>
<reference evidence="2 3" key="1">
    <citation type="submission" date="2019-10" db="EMBL/GenBank/DDBJ databases">
        <title>Taxonomy of Antarctic Massilia spp.: description of Massilia rubra sp. nov., Massilia aquatica sp. nov., Massilia mucilaginosa sp. nov., Massilia frigida sp. nov. isolated from streams, lakes and regoliths.</title>
        <authorList>
            <person name="Holochova P."/>
            <person name="Sedlacek I."/>
            <person name="Kralova S."/>
            <person name="Maslanova I."/>
            <person name="Busse H.-J."/>
            <person name="Stankova E."/>
            <person name="Vrbovska V."/>
            <person name="Kovarovic V."/>
            <person name="Bartak M."/>
            <person name="Svec P."/>
            <person name="Pantucek R."/>
        </authorList>
    </citation>
    <scope>NUCLEOTIDE SEQUENCE [LARGE SCALE GENOMIC DNA]</scope>
    <source>
        <strain evidence="2 3">CCM 8694</strain>
    </source>
</reference>
<gene>
    <name evidence="2" type="ORF">F1735_21885</name>
</gene>
<evidence type="ECO:0000313" key="3">
    <source>
        <dbReference type="Proteomes" id="UP000610594"/>
    </source>
</evidence>
<dbReference type="Proteomes" id="UP000610594">
    <property type="component" value="Unassembled WGS sequence"/>
</dbReference>
<dbReference type="CDD" id="cd01635">
    <property type="entry name" value="Glycosyltransferase_GTB-type"/>
    <property type="match status" value="1"/>
</dbReference>
<proteinExistence type="predicted"/>
<protein>
    <submittedName>
        <fullName evidence="2">Glycosyltransferase</fullName>
    </submittedName>
</protein>
<dbReference type="Pfam" id="PF00534">
    <property type="entry name" value="Glycos_transf_1"/>
    <property type="match status" value="1"/>
</dbReference>
<sequence length="661" mass="73969">MSGVVLPKEKMLKLIWMVRPDLRRGIGEGDHLSHAFQMWWQLESGASFPAWRSGDPLGQDDLLRPLPAWPSNGSFGMSKVLLHLMEQRADLRAAFDVATEEGLWASVAWLFAHGLREYGLLERVDGTVIAALDAAPAFLALDDPRWAGQPRISWLMFFVWRSIEQLRQNFDLGTVEGQMLYVHWFLFDGVPSLSLQPLVAQRWRDWLTEATSHAGSVKTVARAAVLLWYRRPGMQEAGDIRTQAGWHALSAWAGQAWQHDDAISWVAARRDSERARARPFGVNLIGFAYGELGIGEDVRMAVAACEAASIPFSVINIHPGDSLRQNDRLLAPYLADGAGAQQAPYAINIFCLTGSDTARVYLEQGMALFQDRYNIGWWPWELPVWPSEWKDAFDVVDEVWAATTFTQVMYEQAVVGMQRPPQVTRMPLPASVARAAALGRRDFGLAEGTCVFLYVFDFNSYLSRKNPFAAIDAFQRAFGAHDQSVRLVLKTMNSKPGNPVWMRFVEACLDDERIMLFDQTLDRGDILALVGACDAYVSLHRSEGFGRTMAEAMLFGKPVVGTGFSGNVDFLRDGTGFPVRWKKVAVKEGEYPYVVPADSAWWAEPDLDHAAEQLLAAKKACADRAFAARVQSYAHETFSERRIGLRILERLTQLVRQAGGH</sequence>
<dbReference type="PANTHER" id="PTHR46656">
    <property type="entry name" value="PUTATIVE-RELATED"/>
    <property type="match status" value="1"/>
</dbReference>
<keyword evidence="3" id="KW-1185">Reference proteome</keyword>
<dbReference type="RefSeq" id="WP_167238934.1">
    <property type="nucleotide sequence ID" value="NZ_WHJF01000066.1"/>
</dbReference>